<evidence type="ECO:0000256" key="7">
    <source>
        <dbReference type="ARBA" id="ARBA00023136"/>
    </source>
</evidence>
<keyword evidence="6 9" id="KW-0653">Protein transport</keyword>
<dbReference type="EC" id="2.3.2.27" evidence="9"/>
<comment type="caution">
    <text evidence="12">The sequence shown here is derived from an EMBL/GenBank/DDBJ whole genome shotgun (WGS) entry which is preliminary data.</text>
</comment>
<dbReference type="PIRSF" id="PIRSF007860">
    <property type="entry name" value="VPS11"/>
    <property type="match status" value="1"/>
</dbReference>
<dbReference type="AlphaFoldDB" id="A0A8J5QR61"/>
<dbReference type="Pfam" id="PF23356">
    <property type="entry name" value="TPR_PEP5_VPS11"/>
    <property type="match status" value="1"/>
</dbReference>
<dbReference type="InterPro" id="IPR057308">
    <property type="entry name" value="CHCR_PEP5_VPS11"/>
</dbReference>
<keyword evidence="5" id="KW-0862">Zinc</keyword>
<keyword evidence="9" id="KW-0833">Ubl conjugation pathway</keyword>
<evidence type="ECO:0000256" key="9">
    <source>
        <dbReference type="PIRNR" id="PIRNR007860"/>
    </source>
</evidence>
<evidence type="ECO:0000313" key="12">
    <source>
        <dbReference type="EMBL" id="KAG7665100.1"/>
    </source>
</evidence>
<dbReference type="PROSITE" id="PS50089">
    <property type="entry name" value="ZF_RING_2"/>
    <property type="match status" value="1"/>
</dbReference>
<dbReference type="EMBL" id="JAGSYN010000053">
    <property type="protein sequence ID" value="KAG7665100.1"/>
    <property type="molecule type" value="Genomic_DNA"/>
</dbReference>
<dbReference type="GeneID" id="73468210"/>
<dbReference type="InterPro" id="IPR001841">
    <property type="entry name" value="Znf_RING"/>
</dbReference>
<keyword evidence="9" id="KW-0808">Transferase</keyword>
<keyword evidence="2 9" id="KW-0813">Transport</keyword>
<protein>
    <recommendedName>
        <fullName evidence="9">E3 ubiquitin-protein ligase PEP5</fullName>
        <ecNumber evidence="9">2.3.2.27</ecNumber>
    </recommendedName>
</protein>
<reference evidence="12 13" key="1">
    <citation type="journal article" date="2021" name="DNA Res.">
        <title>Genome analysis of Candida subhashii reveals its hybrid nature and dual mitochondrial genome conformations.</title>
        <authorList>
            <person name="Mixao V."/>
            <person name="Hegedusova E."/>
            <person name="Saus E."/>
            <person name="Pryszcz L.P."/>
            <person name="Cillingova A."/>
            <person name="Nosek J."/>
            <person name="Gabaldon T."/>
        </authorList>
    </citation>
    <scope>NUCLEOTIDE SEQUENCE [LARGE SCALE GENOMIC DNA]</scope>
    <source>
        <strain evidence="12 13">CBS 10753</strain>
    </source>
</reference>
<comment type="subcellular location">
    <subcellularLocation>
        <location evidence="8">Endomembrane system</location>
        <topology evidence="8">Peripheral membrane protein</topology>
        <orientation evidence="8">Cytoplasmic side</orientation>
    </subcellularLocation>
    <subcellularLocation>
        <location evidence="9">Vacuole membrane</location>
        <topology evidence="9">Peripheral membrane protein</topology>
        <orientation evidence="9">Cytoplasmic side</orientation>
    </subcellularLocation>
</comment>
<sequence>MSTLLSSWKQFQLFDFTPIRDPNYQTADALYSDPTLSAITATKSNYLIIAINNSSLKIVNAKDLTTLGTFMIYDVDYRITFLSPLNNSNNLIISLAEKQGSPSIIKLWDINKLLELQGEVDEIDFQYKFQTQVSVSNGDNSFPISCFKFTFDLTCLALGYTNGKVILVRGDLLRDRGAKQRVIYESNDPITGIQFNEKEMVLYITTTSKILTVSTTGRNQGKPTQVLSSKTGVDLNCTDIDTESQDLIVGLPGAIRYYNHINKLSTINFDTPKSKIMKFESQSSSKSSFLLIVSPQHEDTTTKTLMTRIIILDLVNMYISFNILIPSTLINYVFLLQGDLYLLSADGVLYKLHEKPINQQIELILQRELFQVAFNLAKQSKSSTEVLLRIKKLHGEHLYDAQNYEESAEVFTKCLELFDNKQVGNDDEEDLDDFVMNIITKFKEATNIANLTKFLTRLHEMGIANIDHVTLLLCCFCKLKQVENIDKFIDELDVSMNFQDLNFQLIINLFKECGYFQQVIKLLYKLNQPNLIVDIQLYDLKKPKLALSYIKTLTIDELLLILIDHSKSLLDSCPIETTELLINVFTGKYLPHESQEPLVIDKEETQEASMKLTNYQAFVNYLSGSSEEEPEQKSNEPTYLPPRPSLIYSSFTGHPNEFVIFLEACIETFDRFQGNIADKKETLLTLLEMYLSIHQASDDKEWLTKAESVVTQYGEILDNKSLLLLSHLYDFKHGEVIAKENSQMQESLLTSYQIAEDVDGCFEILKKFGDTKPELYKSMLRFLISKKSIFEKVNIKDFQYILDRINFFKLMNPLEILQVLTEQPENDYITLGLVKEYFMDYFKQKNKEIINNEKLIEMYEQESTKSSYKLSELTKPFVIQNNKCSMCELKLDFPVIHFKCRHSFHQKCLSTNLIMNEDGFDGKNETPQCPVCIGHANEIRNVKASQFKSKENYEVFLSLLHESKDKFKFIADYFGKGVMENESITMLND</sequence>
<dbReference type="InterPro" id="IPR024763">
    <property type="entry name" value="VPS11_C"/>
</dbReference>
<dbReference type="Pfam" id="PF23341">
    <property type="entry name" value="PEP5_VPS11_N"/>
    <property type="match status" value="1"/>
</dbReference>
<evidence type="ECO:0000313" key="13">
    <source>
        <dbReference type="Proteomes" id="UP000694255"/>
    </source>
</evidence>
<feature type="domain" description="RING-type" evidence="11">
    <location>
        <begin position="884"/>
        <end position="932"/>
    </location>
</feature>
<dbReference type="GO" id="GO:0005768">
    <property type="term" value="C:endosome"/>
    <property type="evidence" value="ECO:0007669"/>
    <property type="project" value="TreeGrafter"/>
</dbReference>
<comment type="subunit">
    <text evidence="9">Component of the homotypic vacuole fusion and vacuole protein sorting (HOPS) complex. Component of the class C core vacuole/endosome tethering (CORVET) complex.</text>
</comment>
<dbReference type="GO" id="GO:0030674">
    <property type="term" value="F:protein-macromolecule adaptor activity"/>
    <property type="evidence" value="ECO:0007669"/>
    <property type="project" value="TreeGrafter"/>
</dbReference>
<dbReference type="GO" id="GO:0015031">
    <property type="term" value="P:protein transport"/>
    <property type="evidence" value="ECO:0007669"/>
    <property type="project" value="UniProtKB-KW"/>
</dbReference>
<dbReference type="GO" id="GO:0006904">
    <property type="term" value="P:vesicle docking involved in exocytosis"/>
    <property type="evidence" value="ECO:0007669"/>
    <property type="project" value="TreeGrafter"/>
</dbReference>
<dbReference type="GO" id="GO:0007032">
    <property type="term" value="P:endosome organization"/>
    <property type="evidence" value="ECO:0007669"/>
    <property type="project" value="TreeGrafter"/>
</dbReference>
<dbReference type="SMART" id="SM00184">
    <property type="entry name" value="RING"/>
    <property type="match status" value="1"/>
</dbReference>
<dbReference type="Proteomes" id="UP000694255">
    <property type="component" value="Unassembled WGS sequence"/>
</dbReference>
<dbReference type="RefSeq" id="XP_049265332.1">
    <property type="nucleotide sequence ID" value="XM_049405061.1"/>
</dbReference>
<dbReference type="CDD" id="cd16688">
    <property type="entry name" value="RING-H2_Vps11"/>
    <property type="match status" value="1"/>
</dbReference>
<dbReference type="GO" id="GO:0048284">
    <property type="term" value="P:organelle fusion"/>
    <property type="evidence" value="ECO:0007669"/>
    <property type="project" value="TreeGrafter"/>
</dbReference>
<dbReference type="Pfam" id="PF12451">
    <property type="entry name" value="VPS11_C"/>
    <property type="match status" value="1"/>
</dbReference>
<evidence type="ECO:0000259" key="11">
    <source>
        <dbReference type="PROSITE" id="PS50089"/>
    </source>
</evidence>
<comment type="catalytic activity">
    <reaction evidence="9">
        <text>S-ubiquitinyl-[E2 ubiquitin-conjugating enzyme]-L-cysteine + [acceptor protein]-L-lysine = [E2 ubiquitin-conjugating enzyme]-L-cysteine + N(6)-ubiquitinyl-[acceptor protein]-L-lysine.</text>
        <dbReference type="EC" id="2.3.2.27"/>
    </reaction>
</comment>
<proteinExistence type="inferred from homology"/>
<evidence type="ECO:0000256" key="6">
    <source>
        <dbReference type="ARBA" id="ARBA00022927"/>
    </source>
</evidence>
<evidence type="ECO:0000256" key="3">
    <source>
        <dbReference type="ARBA" id="ARBA00022723"/>
    </source>
</evidence>
<accession>A0A8J5QR61</accession>
<dbReference type="PANTHER" id="PTHR23323:SF24">
    <property type="entry name" value="VACUOLAR PROTEIN SORTING-ASSOCIATED PROTEIN 11 HOMOLOG"/>
    <property type="match status" value="1"/>
</dbReference>
<keyword evidence="7 9" id="KW-0472">Membrane</keyword>
<dbReference type="OrthoDB" id="26184at2759"/>
<organism evidence="12 13">
    <name type="scientific">[Candida] subhashii</name>
    <dbReference type="NCBI Taxonomy" id="561895"/>
    <lineage>
        <taxon>Eukaryota</taxon>
        <taxon>Fungi</taxon>
        <taxon>Dikarya</taxon>
        <taxon>Ascomycota</taxon>
        <taxon>Saccharomycotina</taxon>
        <taxon>Pichiomycetes</taxon>
        <taxon>Debaryomycetaceae</taxon>
        <taxon>Spathaspora</taxon>
    </lineage>
</organism>
<evidence type="ECO:0000256" key="5">
    <source>
        <dbReference type="ARBA" id="ARBA00022833"/>
    </source>
</evidence>
<name>A0A8J5QR61_9ASCO</name>
<keyword evidence="13" id="KW-1185">Reference proteome</keyword>
<evidence type="ECO:0000256" key="4">
    <source>
        <dbReference type="ARBA" id="ARBA00022771"/>
    </source>
</evidence>
<evidence type="ECO:0000256" key="1">
    <source>
        <dbReference type="ARBA" id="ARBA00007070"/>
    </source>
</evidence>
<keyword evidence="9" id="KW-0926">Vacuole</keyword>
<dbReference type="PANTHER" id="PTHR23323">
    <property type="entry name" value="VACUOLAR PROTEIN SORTING-ASSOCIATED PROTEIN"/>
    <property type="match status" value="1"/>
</dbReference>
<dbReference type="GO" id="GO:0030897">
    <property type="term" value="C:HOPS complex"/>
    <property type="evidence" value="ECO:0007669"/>
    <property type="project" value="TreeGrafter"/>
</dbReference>
<keyword evidence="4 10" id="KW-0863">Zinc-finger</keyword>
<dbReference type="InterPro" id="IPR016528">
    <property type="entry name" value="VPS11"/>
</dbReference>
<dbReference type="InterPro" id="IPR057307">
    <property type="entry name" value="PEP5_VPS11_N"/>
</dbReference>
<evidence type="ECO:0000256" key="10">
    <source>
        <dbReference type="PROSITE-ProRule" id="PRU00175"/>
    </source>
</evidence>
<keyword evidence="3" id="KW-0479">Metal-binding</keyword>
<dbReference type="GO" id="GO:0007033">
    <property type="term" value="P:vacuole organization"/>
    <property type="evidence" value="ECO:0007669"/>
    <property type="project" value="TreeGrafter"/>
</dbReference>
<dbReference type="Pfam" id="PF17122">
    <property type="entry name" value="zf-C3H2C3"/>
    <property type="match status" value="1"/>
</dbReference>
<gene>
    <name evidence="12" type="ORF">J8A68_001409</name>
</gene>
<evidence type="ECO:0000256" key="8">
    <source>
        <dbReference type="ARBA" id="ARBA00029433"/>
    </source>
</evidence>
<dbReference type="GO" id="GO:0008270">
    <property type="term" value="F:zinc ion binding"/>
    <property type="evidence" value="ECO:0007669"/>
    <property type="project" value="UniProtKB-KW"/>
</dbReference>
<comment type="similarity">
    <text evidence="1 9">Belongs to the VPS11 family.</text>
</comment>
<evidence type="ECO:0000256" key="2">
    <source>
        <dbReference type="ARBA" id="ARBA00022448"/>
    </source>
</evidence>